<accession>G6YDX1</accession>
<name>G6YDX1_9HYPH</name>
<dbReference type="AlphaFoldDB" id="G6YDX1"/>
<evidence type="ECO:0000313" key="1">
    <source>
        <dbReference type="EMBL" id="EHH10044.1"/>
    </source>
</evidence>
<dbReference type="EMBL" id="AGSN01000138">
    <property type="protein sequence ID" value="EHH10044.1"/>
    <property type="molecule type" value="Genomic_DNA"/>
</dbReference>
<evidence type="ECO:0000313" key="2">
    <source>
        <dbReference type="Proteomes" id="UP000002949"/>
    </source>
</evidence>
<feature type="non-terminal residue" evidence="1">
    <location>
        <position position="1"/>
    </location>
</feature>
<proteinExistence type="predicted"/>
<sequence length="65" mass="7361">RWRDSEHVEIHQADRAVLKIHSAAKKFRAVMDGELVRLERETEIRIHPGALNVLVPARAAQARAA</sequence>
<reference evidence="1 2" key="1">
    <citation type="journal article" date="2012" name="J. Bacteriol.">
        <title>Draft Genome Sequence of Plant Growth-Promoting Rhizobium Mesorhizobium amorphae, Isolated from Zinc-Lead Mine Tailings.</title>
        <authorList>
            <person name="Hao X."/>
            <person name="Lin Y."/>
            <person name="Johnstone L."/>
            <person name="Baltrus D.A."/>
            <person name="Miller S.J."/>
            <person name="Wei G."/>
            <person name="Rensing C."/>
        </authorList>
    </citation>
    <scope>NUCLEOTIDE SEQUENCE [LARGE SCALE GENOMIC DNA]</scope>
    <source>
        <strain evidence="1 2">CCNWGS0123</strain>
    </source>
</reference>
<keyword evidence="2" id="KW-1185">Reference proteome</keyword>
<dbReference type="InterPro" id="IPR016064">
    <property type="entry name" value="NAD/diacylglycerol_kinase_sf"/>
</dbReference>
<dbReference type="eggNOG" id="COG1597">
    <property type="taxonomic scope" value="Bacteria"/>
</dbReference>
<dbReference type="SUPFAM" id="SSF111331">
    <property type="entry name" value="NAD kinase/diacylglycerol kinase-like"/>
    <property type="match status" value="1"/>
</dbReference>
<dbReference type="Proteomes" id="UP000002949">
    <property type="component" value="Unassembled WGS sequence"/>
</dbReference>
<protein>
    <submittedName>
        <fullName evidence="1">Multidrug resistance protein BmrU</fullName>
    </submittedName>
</protein>
<organism evidence="1 2">
    <name type="scientific">Mesorhizobium amorphae CCNWGS0123</name>
    <dbReference type="NCBI Taxonomy" id="1082933"/>
    <lineage>
        <taxon>Bacteria</taxon>
        <taxon>Pseudomonadati</taxon>
        <taxon>Pseudomonadota</taxon>
        <taxon>Alphaproteobacteria</taxon>
        <taxon>Hyphomicrobiales</taxon>
        <taxon>Phyllobacteriaceae</taxon>
        <taxon>Mesorhizobium</taxon>
    </lineage>
</organism>
<gene>
    <name evidence="1" type="ORF">MEA186_20819</name>
</gene>